<reference evidence="7" key="2">
    <citation type="submission" date="2023-09" db="EMBL/GenBank/DDBJ databases">
        <authorList>
            <person name="Kim T.W."/>
        </authorList>
    </citation>
    <scope>NUCLEOTIDE SEQUENCE</scope>
    <source>
        <strain evidence="7">KCKM 0438</strain>
    </source>
</reference>
<proteinExistence type="inferred from homology"/>
<evidence type="ECO:0000256" key="3">
    <source>
        <dbReference type="ARBA" id="ARBA00022723"/>
    </source>
</evidence>
<dbReference type="GO" id="GO:0016491">
    <property type="term" value="F:oxidoreductase activity"/>
    <property type="evidence" value="ECO:0007669"/>
    <property type="project" value="UniProtKB-KW"/>
</dbReference>
<evidence type="ECO:0000256" key="4">
    <source>
        <dbReference type="ARBA" id="ARBA00022833"/>
    </source>
</evidence>
<sequence length="127" mass="13583">MQAKVHQINEKGVDAAFECTSVQPGFDACLDSIRMGGTVVIVAIWGKPASVDMAKLVIKEAKLLGTIAYNNTHPKTIDLVATGKIKLNQFITGKIGLDDLIDKGFDTLIHHNETAVKILVSPTGKGL</sequence>
<evidence type="ECO:0000259" key="6">
    <source>
        <dbReference type="Pfam" id="PF00107"/>
    </source>
</evidence>
<dbReference type="Gene3D" id="3.90.180.10">
    <property type="entry name" value="Medium-chain alcohol dehydrogenases, catalytic domain"/>
    <property type="match status" value="1"/>
</dbReference>
<dbReference type="EMBL" id="CP133787">
    <property type="protein sequence ID" value="WMX71954.1"/>
    <property type="molecule type" value="Genomic_DNA"/>
</dbReference>
<dbReference type="GO" id="GO:0046872">
    <property type="term" value="F:metal ion binding"/>
    <property type="evidence" value="ECO:0007669"/>
    <property type="project" value="UniProtKB-KW"/>
</dbReference>
<dbReference type="Proteomes" id="UP001254658">
    <property type="component" value="Chromosome"/>
</dbReference>
<dbReference type="InterPro" id="IPR013149">
    <property type="entry name" value="ADH-like_C"/>
</dbReference>
<dbReference type="PANTHER" id="PTHR43161">
    <property type="entry name" value="SORBITOL DEHYDROGENASE"/>
    <property type="match status" value="1"/>
</dbReference>
<evidence type="ECO:0000256" key="2">
    <source>
        <dbReference type="ARBA" id="ARBA00008072"/>
    </source>
</evidence>
<comment type="cofactor">
    <cofactor evidence="1">
        <name>Zn(2+)</name>
        <dbReference type="ChEBI" id="CHEBI:29105"/>
    </cofactor>
</comment>
<dbReference type="Gene3D" id="3.40.50.720">
    <property type="entry name" value="NAD(P)-binding Rossmann-like Domain"/>
    <property type="match status" value="1"/>
</dbReference>
<reference evidence="7" key="1">
    <citation type="journal article" date="2022" name="Microbiol. Spectr.">
        <title>Optimizing Conditions in the Acid Tolerance Test for Potential Probiotics Using Response Surface Methodology.</title>
        <authorList>
            <person name="Ko H.I."/>
            <person name="Jeong C.H."/>
            <person name="Hong S.W."/>
            <person name="Eun J.B."/>
            <person name="Kim T.W."/>
        </authorList>
    </citation>
    <scope>NUCLEOTIDE SEQUENCE</scope>
    <source>
        <strain evidence="7">KCKM 0438</strain>
    </source>
</reference>
<dbReference type="InterPro" id="IPR036291">
    <property type="entry name" value="NAD(P)-bd_dom_sf"/>
</dbReference>
<organism evidence="7 8">
    <name type="scientific">Lactococcus lactis subsp. cremoris</name>
    <name type="common">Streptococcus cremoris</name>
    <dbReference type="NCBI Taxonomy" id="1359"/>
    <lineage>
        <taxon>Bacteria</taxon>
        <taxon>Bacillati</taxon>
        <taxon>Bacillota</taxon>
        <taxon>Bacilli</taxon>
        <taxon>Lactobacillales</taxon>
        <taxon>Streptococcaceae</taxon>
        <taxon>Lactococcus</taxon>
    </lineage>
</organism>
<keyword evidence="5" id="KW-0560">Oxidoreductase</keyword>
<protein>
    <submittedName>
        <fullName evidence="7">Zinc-binding dehydrogenase</fullName>
    </submittedName>
</protein>
<dbReference type="RefSeq" id="WP_309559567.1">
    <property type="nucleotide sequence ID" value="NZ_CP070856.1"/>
</dbReference>
<feature type="domain" description="Alcohol dehydrogenase-like C-terminal" evidence="6">
    <location>
        <begin position="4"/>
        <end position="81"/>
    </location>
</feature>
<keyword evidence="4" id="KW-0862">Zinc</keyword>
<keyword evidence="3" id="KW-0479">Metal-binding</keyword>
<evidence type="ECO:0000313" key="7">
    <source>
        <dbReference type="EMBL" id="WMX71954.1"/>
    </source>
</evidence>
<evidence type="ECO:0000256" key="5">
    <source>
        <dbReference type="ARBA" id="ARBA00023002"/>
    </source>
</evidence>
<name>A0AAX4ALB8_LACLC</name>
<dbReference type="SUPFAM" id="SSF51735">
    <property type="entry name" value="NAD(P)-binding Rossmann-fold domains"/>
    <property type="match status" value="1"/>
</dbReference>
<accession>A0AAX4ALB8</accession>
<dbReference type="PANTHER" id="PTHR43161:SF26">
    <property type="entry name" value="GALACTITOL 1-PHOSPHATE 5-DEHYDROGENASE"/>
    <property type="match status" value="1"/>
</dbReference>
<evidence type="ECO:0000313" key="8">
    <source>
        <dbReference type="Proteomes" id="UP001254658"/>
    </source>
</evidence>
<dbReference type="Pfam" id="PF00107">
    <property type="entry name" value="ADH_zinc_N"/>
    <property type="match status" value="1"/>
</dbReference>
<dbReference type="AlphaFoldDB" id="A0AAX4ALB8"/>
<comment type="similarity">
    <text evidence="2">Belongs to the zinc-containing alcohol dehydrogenase family.</text>
</comment>
<evidence type="ECO:0000256" key="1">
    <source>
        <dbReference type="ARBA" id="ARBA00001947"/>
    </source>
</evidence>
<gene>
    <name evidence="7" type="ORF">RF668_11400</name>
</gene>